<evidence type="ECO:0000256" key="1">
    <source>
        <dbReference type="SAM" id="MobiDB-lite"/>
    </source>
</evidence>
<dbReference type="EMBL" id="MIMU01000089">
    <property type="protein sequence ID" value="OTA84837.1"/>
    <property type="molecule type" value="Genomic_DNA"/>
</dbReference>
<protein>
    <submittedName>
        <fullName evidence="2">Uncharacterized protein</fullName>
    </submittedName>
</protein>
<comment type="caution">
    <text evidence="2">The sequence shown here is derived from an EMBL/GenBank/DDBJ whole genome shotgun (WGS) entry which is preliminary data.</text>
</comment>
<name>A0A1Y2UN44_LIMRT</name>
<sequence length="591" mass="68800">MGAKWGHIQKTASAPVEAHKNSQLPAVPSAEQALSYCFPNQQDSLNIKITSSSAVNDSSFLLTPHQIQNNYHFLSTKPFNFHEVTDWSHLLWSQIAIYLKLAQLNFRHFSHHLDHLQFNDSSKYLREKPAVRRFAELNANVLTRDLSLINNPAFCLDDFDFSPFNRQFKNEFAEKNELPFVADMMISFNRHHQRHELFVELDNRTESNDRQANKILNYLQYAIKHPKKDIEVIFAVTDGSLSSNRAKNFANVGRKLGNLANRIMQTFVVQNGQQVYLADLYQQASNLQVRLCGVSEAYIDVAEYLLGSNYFPDYLISLNQLIKTMNNQTDWKASFHPNQMFKGLLENPPLLTQVEGMNHNTSYRNHESKGLKRYLPESVINQQGVWGTIVFSYPKANISYQQPVLFGHEHELNTVMETYNLSYLAKKSSQHGYPIVIYPHRERSITSVSLPLLKSLVSWSDYYGFRQPLIVQPRFSQSDSWQLRQELRWLTIQYARAIHQFYLKFDSQLSLARRERYCQNHLVFPEIDSVRPSRSYNKLHQLAKKLSQSEFMNYTPTKVGGFWEHKIVFRILHVYSQYLTYGTLLFTMASP</sequence>
<evidence type="ECO:0000313" key="2">
    <source>
        <dbReference type="EMBL" id="OTA84837.1"/>
    </source>
</evidence>
<dbReference type="RefSeq" id="WP_086118426.1">
    <property type="nucleotide sequence ID" value="NZ_MIMH01000113.1"/>
</dbReference>
<dbReference type="AlphaFoldDB" id="A0A1Y2UN44"/>
<accession>A0A1Y2UN44</accession>
<organism evidence="2 3">
    <name type="scientific">Limosilactobacillus reuteri</name>
    <name type="common">Lactobacillus reuteri</name>
    <dbReference type="NCBI Taxonomy" id="1598"/>
    <lineage>
        <taxon>Bacteria</taxon>
        <taxon>Bacillati</taxon>
        <taxon>Bacillota</taxon>
        <taxon>Bacilli</taxon>
        <taxon>Lactobacillales</taxon>
        <taxon>Lactobacillaceae</taxon>
        <taxon>Limosilactobacillus</taxon>
    </lineage>
</organism>
<dbReference type="Proteomes" id="UP000194286">
    <property type="component" value="Unassembled WGS sequence"/>
</dbReference>
<gene>
    <name evidence="2" type="ORF">BHL82_06280</name>
</gene>
<evidence type="ECO:0000313" key="3">
    <source>
        <dbReference type="Proteomes" id="UP000194286"/>
    </source>
</evidence>
<feature type="region of interest" description="Disordered" evidence="1">
    <location>
        <begin position="1"/>
        <end position="20"/>
    </location>
</feature>
<proteinExistence type="predicted"/>
<reference evidence="2 3" key="1">
    <citation type="submission" date="2016-09" db="EMBL/GenBank/DDBJ databases">
        <title>Lactobacillus reuteri KLR3005, genome sequencing and assembly.</title>
        <authorList>
            <person name="Lee J.-Y."/>
            <person name="Kim E.B."/>
            <person name="Choi Y.-J."/>
        </authorList>
    </citation>
    <scope>NUCLEOTIDE SEQUENCE [LARGE SCALE GENOMIC DNA]</scope>
    <source>
        <strain evidence="2 3">KLR3005</strain>
    </source>
</reference>